<dbReference type="OrthoDB" id="3698213at2"/>
<proteinExistence type="predicted"/>
<organism evidence="1 2">
    <name type="scientific">Nocardia nova SH22a</name>
    <dbReference type="NCBI Taxonomy" id="1415166"/>
    <lineage>
        <taxon>Bacteria</taxon>
        <taxon>Bacillati</taxon>
        <taxon>Actinomycetota</taxon>
        <taxon>Actinomycetes</taxon>
        <taxon>Mycobacteriales</taxon>
        <taxon>Nocardiaceae</taxon>
        <taxon>Nocardia</taxon>
    </lineage>
</organism>
<gene>
    <name evidence="1" type="ORF">NONO_c33290</name>
</gene>
<dbReference type="Gene3D" id="1.10.260.40">
    <property type="entry name" value="lambda repressor-like DNA-binding domains"/>
    <property type="match status" value="1"/>
</dbReference>
<keyword evidence="2" id="KW-1185">Reference proteome</keyword>
<dbReference type="CDD" id="cd00093">
    <property type="entry name" value="HTH_XRE"/>
    <property type="match status" value="1"/>
</dbReference>
<dbReference type="KEGG" id="nno:NONO_c33290"/>
<evidence type="ECO:0000313" key="2">
    <source>
        <dbReference type="Proteomes" id="UP000019150"/>
    </source>
</evidence>
<dbReference type="AlphaFoldDB" id="W5TLK8"/>
<evidence type="ECO:0008006" key="3">
    <source>
        <dbReference type="Google" id="ProtNLM"/>
    </source>
</evidence>
<dbReference type="SUPFAM" id="SSF48452">
    <property type="entry name" value="TPR-like"/>
    <property type="match status" value="1"/>
</dbReference>
<dbReference type="eggNOG" id="COG0457">
    <property type="taxonomic scope" value="Bacteria"/>
</dbReference>
<dbReference type="InterPro" id="IPR001387">
    <property type="entry name" value="Cro/C1-type_HTH"/>
</dbReference>
<dbReference type="Proteomes" id="UP000019150">
    <property type="component" value="Chromosome"/>
</dbReference>
<dbReference type="RefSeq" id="WP_148306854.1">
    <property type="nucleotide sequence ID" value="NZ_CP006850.1"/>
</dbReference>
<dbReference type="InterPro" id="IPR011990">
    <property type="entry name" value="TPR-like_helical_dom_sf"/>
</dbReference>
<dbReference type="PATRIC" id="fig|1415166.3.peg.3417"/>
<accession>W5TLK8</accession>
<reference evidence="1 2" key="1">
    <citation type="journal article" date="2014" name="Appl. Environ. Microbiol.">
        <title>Insights into the Microbial Degradation of Rubber and Gutta-Percha by Analysis of the Complete Genome of Nocardia nova SH22a.</title>
        <authorList>
            <person name="Luo Q."/>
            <person name="Hiessl S."/>
            <person name="Poehlein A."/>
            <person name="Daniel R."/>
            <person name="Steinbuchel A."/>
        </authorList>
    </citation>
    <scope>NUCLEOTIDE SEQUENCE [LARGE SCALE GENOMIC DNA]</scope>
    <source>
        <strain evidence="1">SH22a</strain>
    </source>
</reference>
<protein>
    <recommendedName>
        <fullName evidence="3">Transcriptional regulator</fullName>
    </recommendedName>
</protein>
<evidence type="ECO:0000313" key="1">
    <source>
        <dbReference type="EMBL" id="AHH18116.1"/>
    </source>
</evidence>
<dbReference type="InterPro" id="IPR010982">
    <property type="entry name" value="Lambda_DNA-bd_dom_sf"/>
</dbReference>
<sequence length="450" mass="48931">MHTVGRWTGRDVAAFRAALGMKREVFAAHTGVSVEAVKKWERRKETIELSAPYAARMDRKLREADAVVVERFWSLLDGGTTVGIEAGHKHGTLRESGVDIDHVLVPTRTATGEVVLVSVPRRNFIFGVGAGAVGVAANAAMSSKPIAAMFAHTDVDHIKHFNDKWMNVIESENLYGAPEALPEVLGAITRMQALKRAKAVDSQGILRLLAKYAVVAAGQFQDQLAFDQAQYWAEKALMWSHQLGDDYHIGLSLVRMCQIACDMGDFGEAREFAEATCRAAPPTSWFPAAAVAYNAHAHALEGNPTASARTYDAARALVDRADTDPAWGLFLDHSYIDAYQAHSLTTLGDHTTAITQFDRATTHMQTGYPRDRGVYLARSAVAHMSAGHIEPAAALGTPALQIGMATGSQRIMERVTILADMMDPASTQPGVGEFVNEFQQWKATSCPDRT</sequence>
<dbReference type="HOGENOM" id="CLU_037937_2_0_11"/>
<dbReference type="GO" id="GO:0003677">
    <property type="term" value="F:DNA binding"/>
    <property type="evidence" value="ECO:0007669"/>
    <property type="project" value="InterPro"/>
</dbReference>
<dbReference type="EMBL" id="CP006850">
    <property type="protein sequence ID" value="AHH18116.1"/>
    <property type="molecule type" value="Genomic_DNA"/>
</dbReference>
<name>W5TLK8_9NOCA</name>
<dbReference type="Gene3D" id="1.25.40.10">
    <property type="entry name" value="Tetratricopeptide repeat domain"/>
    <property type="match status" value="1"/>
</dbReference>
<dbReference type="STRING" id="1415166.NONO_c33290"/>